<evidence type="ECO:0000313" key="1">
    <source>
        <dbReference type="EMBL" id="CAB4172626.1"/>
    </source>
</evidence>
<evidence type="ECO:0000313" key="2">
    <source>
        <dbReference type="EMBL" id="CAB4213964.1"/>
    </source>
</evidence>
<dbReference type="EMBL" id="LR796884">
    <property type="protein sequence ID" value="CAB4172626.1"/>
    <property type="molecule type" value="Genomic_DNA"/>
</dbReference>
<gene>
    <name evidence="2" type="ORF">UFOVP1465_11</name>
    <name evidence="1" type="ORF">UFOVP937_34</name>
</gene>
<sequence>MTDIYDRMLKYMKQNPGEGEAVLAKPQAKDKAGQDHMWDMWQSYLERTGNLKTLKAWRSHLATGGKGLTLPCANPDQFDRAYAGQRSPRNRYGHD</sequence>
<reference evidence="2" key="1">
    <citation type="submission" date="2020-05" db="EMBL/GenBank/DDBJ databases">
        <authorList>
            <person name="Chiriac C."/>
            <person name="Salcher M."/>
            <person name="Ghai R."/>
            <person name="Kavagutti S V."/>
        </authorList>
    </citation>
    <scope>NUCLEOTIDE SEQUENCE</scope>
</reference>
<organism evidence="2">
    <name type="scientific">uncultured Caudovirales phage</name>
    <dbReference type="NCBI Taxonomy" id="2100421"/>
    <lineage>
        <taxon>Viruses</taxon>
        <taxon>Duplodnaviria</taxon>
        <taxon>Heunggongvirae</taxon>
        <taxon>Uroviricota</taxon>
        <taxon>Caudoviricetes</taxon>
        <taxon>Peduoviridae</taxon>
        <taxon>Maltschvirus</taxon>
        <taxon>Maltschvirus maltsch</taxon>
    </lineage>
</organism>
<name>A0A6J5SI49_9CAUD</name>
<protein>
    <submittedName>
        <fullName evidence="2">Uncharacterized protein</fullName>
    </submittedName>
</protein>
<dbReference type="EMBL" id="LR797408">
    <property type="protein sequence ID" value="CAB4213964.1"/>
    <property type="molecule type" value="Genomic_DNA"/>
</dbReference>
<accession>A0A6J5SI49</accession>
<proteinExistence type="predicted"/>